<dbReference type="Proteomes" id="UP000053097">
    <property type="component" value="Unassembled WGS sequence"/>
</dbReference>
<evidence type="ECO:0000313" key="2">
    <source>
        <dbReference type="Proteomes" id="UP000053097"/>
    </source>
</evidence>
<organism evidence="1 2">
    <name type="scientific">Ooceraea biroi</name>
    <name type="common">Clonal raider ant</name>
    <name type="synonym">Cerapachys biroi</name>
    <dbReference type="NCBI Taxonomy" id="2015173"/>
    <lineage>
        <taxon>Eukaryota</taxon>
        <taxon>Metazoa</taxon>
        <taxon>Ecdysozoa</taxon>
        <taxon>Arthropoda</taxon>
        <taxon>Hexapoda</taxon>
        <taxon>Insecta</taxon>
        <taxon>Pterygota</taxon>
        <taxon>Neoptera</taxon>
        <taxon>Endopterygota</taxon>
        <taxon>Hymenoptera</taxon>
        <taxon>Apocrita</taxon>
        <taxon>Aculeata</taxon>
        <taxon>Formicoidea</taxon>
        <taxon>Formicidae</taxon>
        <taxon>Dorylinae</taxon>
        <taxon>Ooceraea</taxon>
    </lineage>
</organism>
<keyword evidence="2" id="KW-1185">Reference proteome</keyword>
<dbReference type="AlphaFoldDB" id="A0A026WQ20"/>
<reference evidence="1 2" key="1">
    <citation type="journal article" date="2014" name="Curr. Biol.">
        <title>The genome of the clonal raider ant Cerapachys biroi.</title>
        <authorList>
            <person name="Oxley P.R."/>
            <person name="Ji L."/>
            <person name="Fetter-Pruneda I."/>
            <person name="McKenzie S.K."/>
            <person name="Li C."/>
            <person name="Hu H."/>
            <person name="Zhang G."/>
            <person name="Kronauer D.J."/>
        </authorList>
    </citation>
    <scope>NUCLEOTIDE SEQUENCE [LARGE SCALE GENOMIC DNA]</scope>
</reference>
<sequence length="62" mass="7222">LPDDVINTVTLDFDLNDKKLLEKCLGGFTRNNNESFNDLFWRSAPQTTWKWDCSGRNSCMHI</sequence>
<protein>
    <submittedName>
        <fullName evidence="1">Uncharacterized protein</fullName>
    </submittedName>
</protein>
<evidence type="ECO:0000313" key="1">
    <source>
        <dbReference type="EMBL" id="EZA58127.1"/>
    </source>
</evidence>
<dbReference type="EMBL" id="KK107133">
    <property type="protein sequence ID" value="EZA58127.1"/>
    <property type="molecule type" value="Genomic_DNA"/>
</dbReference>
<name>A0A026WQ20_OOCBI</name>
<accession>A0A026WQ20</accession>
<gene>
    <name evidence="1" type="ORF">X777_01898</name>
</gene>
<feature type="non-terminal residue" evidence="1">
    <location>
        <position position="1"/>
    </location>
</feature>
<proteinExistence type="predicted"/>